<organism evidence="1 2">
    <name type="scientific">Rotaria sordida</name>
    <dbReference type="NCBI Taxonomy" id="392033"/>
    <lineage>
        <taxon>Eukaryota</taxon>
        <taxon>Metazoa</taxon>
        <taxon>Spiralia</taxon>
        <taxon>Gnathifera</taxon>
        <taxon>Rotifera</taxon>
        <taxon>Eurotatoria</taxon>
        <taxon>Bdelloidea</taxon>
        <taxon>Philodinida</taxon>
        <taxon>Philodinidae</taxon>
        <taxon>Rotaria</taxon>
    </lineage>
</organism>
<sequence length="44" mass="4946">LLLRRDVNSSLSDWSLLVLALAVRAGDKDIDELLLKKKLNLIVD</sequence>
<evidence type="ECO:0000313" key="1">
    <source>
        <dbReference type="EMBL" id="CAF4370325.1"/>
    </source>
</evidence>
<evidence type="ECO:0000313" key="2">
    <source>
        <dbReference type="Proteomes" id="UP000663836"/>
    </source>
</evidence>
<dbReference type="AlphaFoldDB" id="A0A820M9V3"/>
<accession>A0A820M9V3</accession>
<protein>
    <submittedName>
        <fullName evidence="1">Uncharacterized protein</fullName>
    </submittedName>
</protein>
<feature type="non-terminal residue" evidence="1">
    <location>
        <position position="1"/>
    </location>
</feature>
<dbReference type="Proteomes" id="UP000663836">
    <property type="component" value="Unassembled WGS sequence"/>
</dbReference>
<reference evidence="1" key="1">
    <citation type="submission" date="2021-02" db="EMBL/GenBank/DDBJ databases">
        <authorList>
            <person name="Nowell W R."/>
        </authorList>
    </citation>
    <scope>NUCLEOTIDE SEQUENCE</scope>
</reference>
<dbReference type="EMBL" id="CAJOBD010057007">
    <property type="protein sequence ID" value="CAF4370325.1"/>
    <property type="molecule type" value="Genomic_DNA"/>
</dbReference>
<name>A0A820M9V3_9BILA</name>
<comment type="caution">
    <text evidence="1">The sequence shown here is derived from an EMBL/GenBank/DDBJ whole genome shotgun (WGS) entry which is preliminary data.</text>
</comment>
<gene>
    <name evidence="1" type="ORF">JBS370_LOCUS42518</name>
</gene>
<proteinExistence type="predicted"/>